<reference evidence="2" key="1">
    <citation type="submission" date="2022-11" db="EMBL/GenBank/DDBJ databases">
        <title>Minimal conservation of predation-associated metabolite biosynthetic gene clusters underscores biosynthetic potential of Myxococcota including descriptions for ten novel species: Archangium lansinium sp. nov., Myxococcus landrumus sp. nov., Nannocystis bai.</title>
        <authorList>
            <person name="Ahearne A."/>
            <person name="Stevens C."/>
            <person name="Dowd S."/>
        </authorList>
    </citation>
    <scope>NUCLEOTIDE SEQUENCE</scope>
    <source>
        <strain evidence="2">Fl3</strain>
    </source>
</reference>
<dbReference type="SUPFAM" id="SSF47090">
    <property type="entry name" value="PGBD-like"/>
    <property type="match status" value="1"/>
</dbReference>
<gene>
    <name evidence="2" type="ORF">O0S08_14750</name>
</gene>
<keyword evidence="3" id="KW-1185">Reference proteome</keyword>
<dbReference type="InterPro" id="IPR036366">
    <property type="entry name" value="PGBDSf"/>
</dbReference>
<sequence>MKDRVVAPGECLASIAHEHGFFYQTLWQHERNAPLRSKRTSPHILLAGDVVHVPDPRPKEVSVATDARHRFRRRGVPELLRLRLLDDGEPRAGLAYRLSVDGTELTGETDADGWIVHYLSPTAKEATLVLDPDGRPEQHRLLLRRLDPPDTPSGVRARLVNLDYLAEAAGDSASALREALLAFQAHHGLPPTGQADPETRDQLRALHGC</sequence>
<dbReference type="RefSeq" id="WP_269039773.1">
    <property type="nucleotide sequence ID" value="NZ_CP114040.1"/>
</dbReference>
<dbReference type="Pfam" id="PF01471">
    <property type="entry name" value="PG_binding_1"/>
    <property type="match status" value="1"/>
</dbReference>
<evidence type="ECO:0000259" key="1">
    <source>
        <dbReference type="Pfam" id="PF01471"/>
    </source>
</evidence>
<name>A0ABY7HEL2_9BACT</name>
<dbReference type="Proteomes" id="UP001164459">
    <property type="component" value="Chromosome"/>
</dbReference>
<feature type="domain" description="Peptidoglycan binding-like" evidence="1">
    <location>
        <begin position="156"/>
        <end position="203"/>
    </location>
</feature>
<proteinExistence type="predicted"/>
<organism evidence="2 3">
    <name type="scientific">Nannocystis punicea</name>
    <dbReference type="NCBI Taxonomy" id="2995304"/>
    <lineage>
        <taxon>Bacteria</taxon>
        <taxon>Pseudomonadati</taxon>
        <taxon>Myxococcota</taxon>
        <taxon>Polyangia</taxon>
        <taxon>Nannocystales</taxon>
        <taxon>Nannocystaceae</taxon>
        <taxon>Nannocystis</taxon>
    </lineage>
</organism>
<accession>A0ABY7HEL2</accession>
<protein>
    <submittedName>
        <fullName evidence="2">Peptidoglycan-binding domain-containing protein</fullName>
    </submittedName>
</protein>
<dbReference type="EMBL" id="CP114040">
    <property type="protein sequence ID" value="WAS97404.1"/>
    <property type="molecule type" value="Genomic_DNA"/>
</dbReference>
<evidence type="ECO:0000313" key="2">
    <source>
        <dbReference type="EMBL" id="WAS97404.1"/>
    </source>
</evidence>
<dbReference type="InterPro" id="IPR036365">
    <property type="entry name" value="PGBD-like_sf"/>
</dbReference>
<dbReference type="Gene3D" id="1.10.101.10">
    <property type="entry name" value="PGBD-like superfamily/PGBD"/>
    <property type="match status" value="1"/>
</dbReference>
<dbReference type="InterPro" id="IPR002477">
    <property type="entry name" value="Peptidoglycan-bd-like"/>
</dbReference>
<evidence type="ECO:0000313" key="3">
    <source>
        <dbReference type="Proteomes" id="UP001164459"/>
    </source>
</evidence>